<evidence type="ECO:0000256" key="5">
    <source>
        <dbReference type="ARBA" id="ARBA00022491"/>
    </source>
</evidence>
<accession>A0A9W9ZRJ4</accession>
<reference evidence="10" key="1">
    <citation type="submission" date="2023-01" db="EMBL/GenBank/DDBJ databases">
        <title>Genome assembly of the deep-sea coral Lophelia pertusa.</title>
        <authorList>
            <person name="Herrera S."/>
            <person name="Cordes E."/>
        </authorList>
    </citation>
    <scope>NUCLEOTIDE SEQUENCE</scope>
    <source>
        <strain evidence="10">USNM1676648</strain>
        <tissue evidence="10">Polyp</tissue>
    </source>
</reference>
<evidence type="ECO:0000256" key="3">
    <source>
        <dbReference type="ARBA" id="ARBA00006647"/>
    </source>
</evidence>
<dbReference type="Pfam" id="PF00104">
    <property type="entry name" value="Hormone_recep"/>
    <property type="match status" value="1"/>
</dbReference>
<proteinExistence type="inferred from homology"/>
<keyword evidence="4" id="KW-0963">Cytoplasm</keyword>
<dbReference type="GO" id="GO:0000122">
    <property type="term" value="P:negative regulation of transcription by RNA polymerase II"/>
    <property type="evidence" value="ECO:0007669"/>
    <property type="project" value="TreeGrafter"/>
</dbReference>
<evidence type="ECO:0000313" key="10">
    <source>
        <dbReference type="EMBL" id="KAJ7386572.1"/>
    </source>
</evidence>
<dbReference type="InterPro" id="IPR001723">
    <property type="entry name" value="Nuclear_hrmn_rcpt"/>
</dbReference>
<comment type="subcellular location">
    <subcellularLocation>
        <location evidence="2">Cytoplasm</location>
    </subcellularLocation>
    <subcellularLocation>
        <location evidence="1">Nucleus</location>
    </subcellularLocation>
</comment>
<dbReference type="GO" id="GO:0003714">
    <property type="term" value="F:transcription corepressor activity"/>
    <property type="evidence" value="ECO:0007669"/>
    <property type="project" value="TreeGrafter"/>
</dbReference>
<dbReference type="PANTHER" id="PTHR24081">
    <property type="entry name" value="NUCLEAR RECEPTOR SUBFAMILY 0 GROUP B"/>
    <property type="match status" value="1"/>
</dbReference>
<sequence>MLRCCWSDLFILIAAQYDLQIDSVALAYEIETCAGMCNERKLRLKQTLANFHECLLRLRGLEEAEYACLKVMVLFSSDSAEARCLPDAETSQEVVLSAMERYCKNRFPDETFRFGKILLKLMGLRGVNANDLEFLFFSKILHHTSIAGVIRNQLVSELPSPAHASSHKVASCKSHQ</sequence>
<dbReference type="Proteomes" id="UP001163046">
    <property type="component" value="Unassembled WGS sequence"/>
</dbReference>
<gene>
    <name evidence="10" type="ORF">OS493_008716</name>
</gene>
<dbReference type="PRINTS" id="PR00398">
    <property type="entry name" value="STRDHORMONER"/>
</dbReference>
<evidence type="ECO:0000256" key="6">
    <source>
        <dbReference type="ARBA" id="ARBA00023015"/>
    </source>
</evidence>
<dbReference type="InterPro" id="IPR035500">
    <property type="entry name" value="NHR-like_dom_sf"/>
</dbReference>
<name>A0A9W9ZRJ4_9CNID</name>
<evidence type="ECO:0000256" key="8">
    <source>
        <dbReference type="ARBA" id="ARBA00023170"/>
    </source>
</evidence>
<protein>
    <recommendedName>
        <fullName evidence="9">NR LBD domain-containing protein</fullName>
    </recommendedName>
</protein>
<keyword evidence="6" id="KW-0805">Transcription regulation</keyword>
<keyword evidence="7" id="KW-0804">Transcription</keyword>
<dbReference type="GO" id="GO:0005634">
    <property type="term" value="C:nucleus"/>
    <property type="evidence" value="ECO:0007669"/>
    <property type="project" value="UniProtKB-SubCell"/>
</dbReference>
<dbReference type="InterPro" id="IPR000536">
    <property type="entry name" value="Nucl_hrmn_rcpt_lig-bd"/>
</dbReference>
<dbReference type="EMBL" id="MU825876">
    <property type="protein sequence ID" value="KAJ7386572.1"/>
    <property type="molecule type" value="Genomic_DNA"/>
</dbReference>
<evidence type="ECO:0000256" key="1">
    <source>
        <dbReference type="ARBA" id="ARBA00004123"/>
    </source>
</evidence>
<dbReference type="PROSITE" id="PS51843">
    <property type="entry name" value="NR_LBD"/>
    <property type="match status" value="1"/>
</dbReference>
<evidence type="ECO:0000256" key="2">
    <source>
        <dbReference type="ARBA" id="ARBA00004496"/>
    </source>
</evidence>
<comment type="caution">
    <text evidence="10">The sequence shown here is derived from an EMBL/GenBank/DDBJ whole genome shotgun (WGS) entry which is preliminary data.</text>
</comment>
<evidence type="ECO:0000313" key="11">
    <source>
        <dbReference type="Proteomes" id="UP001163046"/>
    </source>
</evidence>
<evidence type="ECO:0000256" key="7">
    <source>
        <dbReference type="ARBA" id="ARBA00023163"/>
    </source>
</evidence>
<keyword evidence="11" id="KW-1185">Reference proteome</keyword>
<dbReference type="OrthoDB" id="5771769at2759"/>
<evidence type="ECO:0000259" key="9">
    <source>
        <dbReference type="PROSITE" id="PS51843"/>
    </source>
</evidence>
<keyword evidence="8" id="KW-0675">Receptor</keyword>
<organism evidence="10 11">
    <name type="scientific">Desmophyllum pertusum</name>
    <dbReference type="NCBI Taxonomy" id="174260"/>
    <lineage>
        <taxon>Eukaryota</taxon>
        <taxon>Metazoa</taxon>
        <taxon>Cnidaria</taxon>
        <taxon>Anthozoa</taxon>
        <taxon>Hexacorallia</taxon>
        <taxon>Scleractinia</taxon>
        <taxon>Caryophylliina</taxon>
        <taxon>Caryophylliidae</taxon>
        <taxon>Desmophyllum</taxon>
    </lineage>
</organism>
<feature type="domain" description="NR LBD" evidence="9">
    <location>
        <begin position="1"/>
        <end position="157"/>
    </location>
</feature>
<evidence type="ECO:0000256" key="4">
    <source>
        <dbReference type="ARBA" id="ARBA00022490"/>
    </source>
</evidence>
<dbReference type="SUPFAM" id="SSF48508">
    <property type="entry name" value="Nuclear receptor ligand-binding domain"/>
    <property type="match status" value="1"/>
</dbReference>
<dbReference type="PANTHER" id="PTHR24081:SF8">
    <property type="entry name" value="NR LBD DOMAIN-CONTAINING PROTEIN"/>
    <property type="match status" value="1"/>
</dbReference>
<dbReference type="Gene3D" id="1.10.565.10">
    <property type="entry name" value="Retinoid X Receptor"/>
    <property type="match status" value="1"/>
</dbReference>
<dbReference type="InterPro" id="IPR033544">
    <property type="entry name" value="NR0B1/2"/>
</dbReference>
<keyword evidence="5" id="KW-0678">Repressor</keyword>
<dbReference type="AlphaFoldDB" id="A0A9W9ZRJ4"/>
<comment type="similarity">
    <text evidence="3">Belongs to the nuclear hormone receptor family. NR0 subfamily.</text>
</comment>
<dbReference type="GO" id="GO:0005737">
    <property type="term" value="C:cytoplasm"/>
    <property type="evidence" value="ECO:0007669"/>
    <property type="project" value="UniProtKB-SubCell"/>
</dbReference>